<reference evidence="4" key="2">
    <citation type="submission" date="2025-04" db="UniProtKB">
        <authorList>
            <consortium name="RefSeq"/>
        </authorList>
    </citation>
    <scope>IDENTIFICATION</scope>
    <source>
        <tissue evidence="4">Whole body</tissue>
    </source>
</reference>
<dbReference type="InterPro" id="IPR004344">
    <property type="entry name" value="TTL/TTLL_fam"/>
</dbReference>
<organism evidence="2">
    <name type="scientific">Sipha flava</name>
    <name type="common">yellow sugarcane aphid</name>
    <dbReference type="NCBI Taxonomy" id="143950"/>
    <lineage>
        <taxon>Eukaryota</taxon>
        <taxon>Metazoa</taxon>
        <taxon>Ecdysozoa</taxon>
        <taxon>Arthropoda</taxon>
        <taxon>Hexapoda</taxon>
        <taxon>Insecta</taxon>
        <taxon>Pterygota</taxon>
        <taxon>Neoptera</taxon>
        <taxon>Paraneoptera</taxon>
        <taxon>Hemiptera</taxon>
        <taxon>Sternorrhyncha</taxon>
        <taxon>Aphidomorpha</taxon>
        <taxon>Aphidoidea</taxon>
        <taxon>Aphididae</taxon>
        <taxon>Sipha</taxon>
    </lineage>
</organism>
<evidence type="ECO:0000313" key="4">
    <source>
        <dbReference type="RefSeq" id="XP_025407484.1"/>
    </source>
</evidence>
<dbReference type="PANTHER" id="PTHR47113:SF1">
    <property type="entry name" value="LD09343P"/>
    <property type="match status" value="1"/>
</dbReference>
<keyword evidence="3" id="KW-1185">Reference proteome</keyword>
<dbReference type="Proteomes" id="UP000694846">
    <property type="component" value="Unplaced"/>
</dbReference>
<protein>
    <submittedName>
        <fullName evidence="2 4">Tubulin polyglutamylase ttll6</fullName>
    </submittedName>
</protein>
<evidence type="ECO:0000256" key="1">
    <source>
        <dbReference type="SAM" id="MobiDB-lite"/>
    </source>
</evidence>
<dbReference type="PROSITE" id="PS51221">
    <property type="entry name" value="TTL"/>
    <property type="match status" value="1"/>
</dbReference>
<evidence type="ECO:0000313" key="2">
    <source>
        <dbReference type="EMBL" id="MBY79427.1"/>
    </source>
</evidence>
<dbReference type="PANTHER" id="PTHR47113">
    <property type="entry name" value="LD09343P"/>
    <property type="match status" value="1"/>
</dbReference>
<reference evidence="2" key="1">
    <citation type="submission" date="2018-04" db="EMBL/GenBank/DDBJ databases">
        <title>Transcriptome assembly of Sipha flava.</title>
        <authorList>
            <person name="Scully E.D."/>
            <person name="Geib S.M."/>
            <person name="Palmer N.A."/>
            <person name="Koch K."/>
            <person name="Bradshaw J."/>
            <person name="Heng-Moss T."/>
            <person name="Sarath G."/>
        </authorList>
    </citation>
    <scope>NUCLEOTIDE SEQUENCE</scope>
</reference>
<name>A0A2S2QNW7_9HEMI</name>
<dbReference type="AlphaFoldDB" id="A0A2S2QNW7"/>
<accession>A0A2S2QNW7</accession>
<evidence type="ECO:0000313" key="3">
    <source>
        <dbReference type="Proteomes" id="UP000694846"/>
    </source>
</evidence>
<proteinExistence type="predicted"/>
<dbReference type="RefSeq" id="XP_025407484.1">
    <property type="nucleotide sequence ID" value="XM_025551699.1"/>
</dbReference>
<sequence length="505" mass="59082">MRRIRWLSLPLVTGFMLVLCAVLLAVNFFQLNSIQYEHNKYHHNGQQPYPAGRRADDEPTRQPRRPSYVVLAKNPDAGHLVHVFDVFNVYGYTRRPFDQKVDWDVLWSHEYPFKTYADRIDFSDLKSHQKVNHFPGIGFITNKIDLATSSIAYVPPAFHMPLEKSKFSEFAKKNPHKLFVQKQNNHRGIKIKSPDQLDFNATGTFIQEYIDNPLLIDGYKFDIGVYTIITSIDPLRVYMYNGDILFRFCPVKYEPFDPNNIDKYVVGDDYLPIWNVPSLKKYYVHQKASMKVAVESHLKTLGKDATKIWDQLEDAIRVVCLKKESMIKNLMKKYKSKTNFFEMARFDFVVDKDLKVFIMEVNMSPNLSSAHYAPNRLIYEQVLFNLFAIVGLTHFERKEDSLNMAVSTKNIMAYPKMCAEMNCSMSDTDNEDCRLCGPYMDRETRIHLTNAYREHIDRHDCKRVFPPKFDPKFLNASVDLSGFSVNTRLMYKWFKGKCMADPEWC</sequence>
<feature type="region of interest" description="Disordered" evidence="1">
    <location>
        <begin position="42"/>
        <end position="63"/>
    </location>
</feature>
<dbReference type="OrthoDB" id="202825at2759"/>
<dbReference type="Gene3D" id="3.30.470.20">
    <property type="entry name" value="ATP-grasp fold, B domain"/>
    <property type="match status" value="1"/>
</dbReference>
<dbReference type="EMBL" id="GGMS01010224">
    <property type="protein sequence ID" value="MBY79427.1"/>
    <property type="molecule type" value="Transcribed_RNA"/>
</dbReference>
<dbReference type="SUPFAM" id="SSF56059">
    <property type="entry name" value="Glutathione synthetase ATP-binding domain-like"/>
    <property type="match status" value="1"/>
</dbReference>
<dbReference type="Pfam" id="PF03133">
    <property type="entry name" value="TTL"/>
    <property type="match status" value="1"/>
</dbReference>
<dbReference type="InterPro" id="IPR053317">
    <property type="entry name" value="Tubulin_polyglutamylase"/>
</dbReference>
<gene>
    <name evidence="2" type="primary">ttll6_1</name>
    <name evidence="4" type="synonym">LOC112681445</name>
    <name evidence="2" type="ORF">g.172838</name>
</gene>